<gene>
    <name evidence="1" type="ORF">EG244_16585</name>
</gene>
<accession>A0A3P3DAR0</accession>
<dbReference type="RefSeq" id="WP_124966297.1">
    <property type="nucleotide sequence ID" value="NZ_RRAZ01000031.1"/>
</dbReference>
<proteinExistence type="predicted"/>
<comment type="caution">
    <text evidence="1">The sequence shown here is derived from an EMBL/GenBank/DDBJ whole genome shotgun (WGS) entry which is preliminary data.</text>
</comment>
<dbReference type="OrthoDB" id="9889327at2"/>
<dbReference type="Proteomes" id="UP000282125">
    <property type="component" value="Unassembled WGS sequence"/>
</dbReference>
<evidence type="ECO:0000313" key="2">
    <source>
        <dbReference type="Proteomes" id="UP000282125"/>
    </source>
</evidence>
<name>A0A3P3DAR0_9RHOB</name>
<protein>
    <submittedName>
        <fullName evidence="1">Uncharacterized protein</fullName>
    </submittedName>
</protein>
<dbReference type="EMBL" id="RRAZ01000031">
    <property type="protein sequence ID" value="RRH71291.1"/>
    <property type="molecule type" value="Genomic_DNA"/>
</dbReference>
<keyword evidence="2" id="KW-1185">Reference proteome</keyword>
<dbReference type="AlphaFoldDB" id="A0A3P3DAR0"/>
<reference evidence="1 2" key="1">
    <citation type="submission" date="2018-11" db="EMBL/GenBank/DDBJ databases">
        <title>Gemmobacter sp. nov., YIM 102744-1 draft genome.</title>
        <authorList>
            <person name="Li G."/>
            <person name="Jiang Y."/>
        </authorList>
    </citation>
    <scope>NUCLEOTIDE SEQUENCE [LARGE SCALE GENOMIC DNA]</scope>
    <source>
        <strain evidence="1 2">YIM 102744-1</strain>
    </source>
</reference>
<evidence type="ECO:0000313" key="1">
    <source>
        <dbReference type="EMBL" id="RRH71291.1"/>
    </source>
</evidence>
<organism evidence="1 2">
    <name type="scientific">Falsigemmobacter faecalis</name>
    <dbReference type="NCBI Taxonomy" id="2488730"/>
    <lineage>
        <taxon>Bacteria</taxon>
        <taxon>Pseudomonadati</taxon>
        <taxon>Pseudomonadota</taxon>
        <taxon>Alphaproteobacteria</taxon>
        <taxon>Rhodobacterales</taxon>
        <taxon>Paracoccaceae</taxon>
        <taxon>Falsigemmobacter</taxon>
    </lineage>
</organism>
<sequence>MLENDDMTGFAPEVAKLIAAFALAAQHIGMDEDVVHRFFQTALENYEQGYASVPSVRHDA</sequence>